<name>A0A0L6UEP0_9BASI</name>
<proteinExistence type="predicted"/>
<dbReference type="EMBL" id="LAVV01012092">
    <property type="protein sequence ID" value="KNZ47033.1"/>
    <property type="molecule type" value="Genomic_DNA"/>
</dbReference>
<sequence length="108" mass="12337">MILEPTLKTTFWKNHKEFIHEYYGLTVAHIIQIFCNTAESFANNQNGKKSNHHSPQPPETRNKKSFFTLAPSIEGIQAEIQHHLHVGPEPTPGPINKHLMTGDMRLLN</sequence>
<feature type="region of interest" description="Disordered" evidence="1">
    <location>
        <begin position="42"/>
        <end position="63"/>
    </location>
</feature>
<reference evidence="2 3" key="1">
    <citation type="submission" date="2015-08" db="EMBL/GenBank/DDBJ databases">
        <title>Next Generation Sequencing and Analysis of the Genome of Puccinia sorghi L Schw, the Causal Agent of Maize Common Rust.</title>
        <authorList>
            <person name="Rochi L."/>
            <person name="Burguener G."/>
            <person name="Darino M."/>
            <person name="Turjanski A."/>
            <person name="Kreff E."/>
            <person name="Dieguez M.J."/>
            <person name="Sacco F."/>
        </authorList>
    </citation>
    <scope>NUCLEOTIDE SEQUENCE [LARGE SCALE GENOMIC DNA]</scope>
    <source>
        <strain evidence="2 3">RO10H11247</strain>
    </source>
</reference>
<organism evidence="2 3">
    <name type="scientific">Puccinia sorghi</name>
    <dbReference type="NCBI Taxonomy" id="27349"/>
    <lineage>
        <taxon>Eukaryota</taxon>
        <taxon>Fungi</taxon>
        <taxon>Dikarya</taxon>
        <taxon>Basidiomycota</taxon>
        <taxon>Pucciniomycotina</taxon>
        <taxon>Pucciniomycetes</taxon>
        <taxon>Pucciniales</taxon>
        <taxon>Pucciniaceae</taxon>
        <taxon>Puccinia</taxon>
    </lineage>
</organism>
<keyword evidence="3" id="KW-1185">Reference proteome</keyword>
<dbReference type="AlphaFoldDB" id="A0A0L6UEP0"/>
<evidence type="ECO:0000313" key="2">
    <source>
        <dbReference type="EMBL" id="KNZ47033.1"/>
    </source>
</evidence>
<comment type="caution">
    <text evidence="2">The sequence shown here is derived from an EMBL/GenBank/DDBJ whole genome shotgun (WGS) entry which is preliminary data.</text>
</comment>
<dbReference type="OrthoDB" id="2142724at2759"/>
<accession>A0A0L6UEP0</accession>
<dbReference type="VEuPathDB" id="FungiDB:VP01_6737g1"/>
<protein>
    <submittedName>
        <fullName evidence="2">Uncharacterized protein</fullName>
    </submittedName>
</protein>
<evidence type="ECO:0000313" key="3">
    <source>
        <dbReference type="Proteomes" id="UP000037035"/>
    </source>
</evidence>
<evidence type="ECO:0000256" key="1">
    <source>
        <dbReference type="SAM" id="MobiDB-lite"/>
    </source>
</evidence>
<gene>
    <name evidence="2" type="ORF">VP01_6737g1</name>
</gene>
<dbReference type="Proteomes" id="UP000037035">
    <property type="component" value="Unassembled WGS sequence"/>
</dbReference>